<feature type="compositionally biased region" description="Polar residues" evidence="2">
    <location>
        <begin position="231"/>
        <end position="262"/>
    </location>
</feature>
<evidence type="ECO:0000313" key="3">
    <source>
        <dbReference type="EMBL" id="MBX7490899.1"/>
    </source>
</evidence>
<protein>
    <submittedName>
        <fullName evidence="3">Uncharacterized protein</fullName>
    </submittedName>
</protein>
<name>A0ABS7JNB0_9HELI</name>
<dbReference type="RefSeq" id="WP_221532158.1">
    <property type="nucleotide sequence ID" value="NZ_JAIGYP010000006.1"/>
</dbReference>
<evidence type="ECO:0000256" key="1">
    <source>
        <dbReference type="SAM" id="Coils"/>
    </source>
</evidence>
<keyword evidence="1" id="KW-0175">Coiled coil</keyword>
<evidence type="ECO:0000256" key="2">
    <source>
        <dbReference type="SAM" id="MobiDB-lite"/>
    </source>
</evidence>
<sequence length="262" mass="29748">MQNLSALRELTQKLNEIKETWQIYAIFEEARESFNKEFNALKKDKEALIKSFNDTSAKNALLLAQNKELEAKNKALIESNKTLEDKGLKTQGVVQKKLQDSIELDSNVFMESKTKDFTSLYMQCEGLQETLKTIQAIFAKVPHTAPKPLTKLEVSYQKHQRLLANPAEDYVHLKSAKELFDALINAESKLKTLDLDLAKLQIEMRDLLQETQTTNRAISPQEISKQETSKSDSLNSNPQETLATTTLMQDSIILDSTNNNKP</sequence>
<reference evidence="3 4" key="1">
    <citation type="submission" date="2021-08" db="EMBL/GenBank/DDBJ databases">
        <title>Helicobacter spp. isolated from feces of Anatolian Ground Squirrel (Spermophilus xanthoprymnus) in Turkey.</title>
        <authorList>
            <person name="Aydin F."/>
            <person name="Abay S."/>
            <person name="Kayman T."/>
            <person name="Karakaya E."/>
            <person name="Saticioglu I.B."/>
        </authorList>
    </citation>
    <scope>NUCLEOTIDE SEQUENCE [LARGE SCALE GENOMIC DNA]</scope>
    <source>
        <strain evidence="3 4">Faydin-H70</strain>
    </source>
</reference>
<dbReference type="Proteomes" id="UP000700059">
    <property type="component" value="Unassembled WGS sequence"/>
</dbReference>
<comment type="caution">
    <text evidence="3">The sequence shown here is derived from an EMBL/GenBank/DDBJ whole genome shotgun (WGS) entry which is preliminary data.</text>
</comment>
<gene>
    <name evidence="3" type="ORF">K4G57_05410</name>
</gene>
<feature type="compositionally biased region" description="Polar residues" evidence="2">
    <location>
        <begin position="213"/>
        <end position="223"/>
    </location>
</feature>
<proteinExistence type="predicted"/>
<keyword evidence="4" id="KW-1185">Reference proteome</keyword>
<accession>A0ABS7JNB0</accession>
<organism evidence="3 4">
    <name type="scientific">Helicobacter turcicus</name>
    <dbReference type="NCBI Taxonomy" id="2867412"/>
    <lineage>
        <taxon>Bacteria</taxon>
        <taxon>Pseudomonadati</taxon>
        <taxon>Campylobacterota</taxon>
        <taxon>Epsilonproteobacteria</taxon>
        <taxon>Campylobacterales</taxon>
        <taxon>Helicobacteraceae</taxon>
        <taxon>Helicobacter</taxon>
    </lineage>
</organism>
<feature type="coiled-coil region" evidence="1">
    <location>
        <begin position="59"/>
        <end position="86"/>
    </location>
</feature>
<evidence type="ECO:0000313" key="4">
    <source>
        <dbReference type="Proteomes" id="UP000700059"/>
    </source>
</evidence>
<feature type="region of interest" description="Disordered" evidence="2">
    <location>
        <begin position="213"/>
        <end position="262"/>
    </location>
</feature>
<dbReference type="EMBL" id="JAIGYQ010000006">
    <property type="protein sequence ID" value="MBX7490899.1"/>
    <property type="molecule type" value="Genomic_DNA"/>
</dbReference>